<organism evidence="2 3">
    <name type="scientific">endosymbiont of Escarpia spicata</name>
    <dbReference type="NCBI Taxonomy" id="2200908"/>
    <lineage>
        <taxon>Bacteria</taxon>
        <taxon>Pseudomonadati</taxon>
        <taxon>Pseudomonadota</taxon>
        <taxon>Gammaproteobacteria</taxon>
        <taxon>sulfur-oxidizing symbionts</taxon>
    </lineage>
</organism>
<proteinExistence type="predicted"/>
<accession>A0A370DPY6</accession>
<reference evidence="2 3" key="1">
    <citation type="journal article" date="2018" name="ISME J.">
        <title>Endosymbiont genomes yield clues of tubeworm success.</title>
        <authorList>
            <person name="Li Y."/>
            <person name="Liles M.R."/>
            <person name="Halanych K.M."/>
        </authorList>
    </citation>
    <scope>NUCLEOTIDE SEQUENCE [LARGE SCALE GENOMIC DNA]</scope>
    <source>
        <strain evidence="2">A1462</strain>
    </source>
</reference>
<comment type="caution">
    <text evidence="2">The sequence shown here is derived from an EMBL/GenBank/DDBJ whole genome shotgun (WGS) entry which is preliminary data.</text>
</comment>
<protein>
    <recommendedName>
        <fullName evidence="4">Porin</fullName>
    </recommendedName>
</protein>
<keyword evidence="1" id="KW-0732">Signal</keyword>
<feature type="signal peptide" evidence="1">
    <location>
        <begin position="1"/>
        <end position="26"/>
    </location>
</feature>
<dbReference type="AlphaFoldDB" id="A0A370DPY6"/>
<dbReference type="SUPFAM" id="SSF56935">
    <property type="entry name" value="Porins"/>
    <property type="match status" value="1"/>
</dbReference>
<keyword evidence="3" id="KW-1185">Reference proteome</keyword>
<feature type="chain" id="PRO_5016868412" description="Porin" evidence="1">
    <location>
        <begin position="27"/>
        <end position="400"/>
    </location>
</feature>
<evidence type="ECO:0000313" key="2">
    <source>
        <dbReference type="EMBL" id="RDH86625.1"/>
    </source>
</evidence>
<dbReference type="EMBL" id="QFXE01000008">
    <property type="protein sequence ID" value="RDH86625.1"/>
    <property type="molecule type" value="Genomic_DNA"/>
</dbReference>
<name>A0A370DPY6_9GAMM</name>
<evidence type="ECO:0000313" key="3">
    <source>
        <dbReference type="Proteomes" id="UP000254771"/>
    </source>
</evidence>
<evidence type="ECO:0000256" key="1">
    <source>
        <dbReference type="SAM" id="SignalP"/>
    </source>
</evidence>
<gene>
    <name evidence="2" type="ORF">DIZ78_06875</name>
</gene>
<sequence>MNRYRFCKWSRRLVLLGWLLPPLATASSLFGDENLQIHGFLSQGYTHTSANSWLGDSSNGSWDFRELGLNASYRLTPQLQISGQLLSLTAGEMQDGSPSLDYGLLDYNFANFDNGNLGLRFGRVKTPIGLYNDTRDAAFTRPTNFLPQSIYFDKVRNLELSNDGFQIYGDLLTDWGDLLFQGGMGKPVTDENVEYAYLGNDWQGELSSDFFFLGRIIYELDAGRIRLSATIADGDLDFEPGPTDPFSKGTVSIQLRVLSFQYNAEAWHFTTEYMQEDVINRNLGAFRPDDSGGTAEGFYLQFAHDLFTDWEIIARYDVSYLNRDDRDGTKQEAGPFGIPAHNMFAKDWTLGLRWDITPAFMVRGEYHWVDGTAWLSARENNFFQTERHWQMFSLLASYRF</sequence>
<dbReference type="Proteomes" id="UP000254771">
    <property type="component" value="Unassembled WGS sequence"/>
</dbReference>
<evidence type="ECO:0008006" key="4">
    <source>
        <dbReference type="Google" id="ProtNLM"/>
    </source>
</evidence>